<evidence type="ECO:0000256" key="1">
    <source>
        <dbReference type="SAM" id="Coils"/>
    </source>
</evidence>
<dbReference type="RefSeq" id="WP_157736213.1">
    <property type="nucleotide sequence ID" value="NZ_CP018632.1"/>
</dbReference>
<dbReference type="KEGG" id="gai:IMCC3135_23070"/>
<gene>
    <name evidence="3" type="ORF">IMCC3135_23070</name>
</gene>
<dbReference type="OrthoDB" id="6115526at2"/>
<dbReference type="EMBL" id="CP018632">
    <property type="protein sequence ID" value="ASJ74683.1"/>
    <property type="molecule type" value="Genomic_DNA"/>
</dbReference>
<feature type="compositionally biased region" description="Polar residues" evidence="2">
    <location>
        <begin position="356"/>
        <end position="368"/>
    </location>
</feature>
<evidence type="ECO:0000313" key="4">
    <source>
        <dbReference type="Proteomes" id="UP000250079"/>
    </source>
</evidence>
<feature type="region of interest" description="Disordered" evidence="2">
    <location>
        <begin position="321"/>
        <end position="371"/>
    </location>
</feature>
<accession>A0A2Z2NTT3</accession>
<proteinExistence type="predicted"/>
<reference evidence="3 4" key="1">
    <citation type="submission" date="2016-12" db="EMBL/GenBank/DDBJ databases">
        <authorList>
            <person name="Song W.-J."/>
            <person name="Kurnit D.M."/>
        </authorList>
    </citation>
    <scope>NUCLEOTIDE SEQUENCE [LARGE SCALE GENOMIC DNA]</scope>
    <source>
        <strain evidence="3 4">IMCC3135</strain>
    </source>
</reference>
<feature type="coiled-coil region" evidence="1">
    <location>
        <begin position="42"/>
        <end position="129"/>
    </location>
</feature>
<feature type="compositionally biased region" description="Low complexity" evidence="2">
    <location>
        <begin position="337"/>
        <end position="350"/>
    </location>
</feature>
<name>A0A2Z2NTT3_9GAMM</name>
<feature type="compositionally biased region" description="Polar residues" evidence="2">
    <location>
        <begin position="193"/>
        <end position="209"/>
    </location>
</feature>
<keyword evidence="1" id="KW-0175">Coiled coil</keyword>
<organism evidence="3 4">
    <name type="scientific">Granulosicoccus antarcticus IMCC3135</name>
    <dbReference type="NCBI Taxonomy" id="1192854"/>
    <lineage>
        <taxon>Bacteria</taxon>
        <taxon>Pseudomonadati</taxon>
        <taxon>Pseudomonadota</taxon>
        <taxon>Gammaproteobacteria</taxon>
        <taxon>Chromatiales</taxon>
        <taxon>Granulosicoccaceae</taxon>
        <taxon>Granulosicoccus</taxon>
    </lineage>
</organism>
<keyword evidence="4" id="KW-1185">Reference proteome</keyword>
<evidence type="ECO:0008006" key="5">
    <source>
        <dbReference type="Google" id="ProtNLM"/>
    </source>
</evidence>
<evidence type="ECO:0000313" key="3">
    <source>
        <dbReference type="EMBL" id="ASJ74683.1"/>
    </source>
</evidence>
<protein>
    <recommendedName>
        <fullName evidence="5">50S ribosomal protein L21</fullName>
    </recommendedName>
</protein>
<feature type="region of interest" description="Disordered" evidence="2">
    <location>
        <begin position="179"/>
        <end position="211"/>
    </location>
</feature>
<sequence length="492" mass="54078">MIYLLSQMVFALVLAVLLGAALGWILHRNTKDKDTSKFKNVINRQRQQYSQLQSEIAMLTDDYDELQRQSHDELIELREANQQIPSLSTNLEKSQLLVSQMLKKHDSQLRELNTQNQSLATRLKNAESHEQAYYKQQADLDSERRNQDSSSIEIIVATAAMLVEDDDNLDDTVLWEQPASAPTASASTAPTPDTRTQPVISSARNTGSWASAPVTINADREDEQEAADANSSASDDSLDASEAVAVLDETSSIDEEDLDAVHVVIDEDIWGIDDDESVSEDLDLTAAVGYFSDDESDEESGDHDNSLAFTQVIDNSPVIFLNADTPESDSKSDSRNAAAASNGVAAAAPAGETHRSTSAADASETVSTEQQLELPELPELPADVFDVDPFDQVIEIGDDLQLGLDDTSDEEESNSFDPVEHRDDLQQIFGIDHLTEIALNDLGITSFAQLAKLKHHEIETIANALKIVPERIERDDWVGNARSQLEDVLEDL</sequence>
<dbReference type="Proteomes" id="UP000250079">
    <property type="component" value="Chromosome"/>
</dbReference>
<feature type="compositionally biased region" description="Low complexity" evidence="2">
    <location>
        <begin position="179"/>
        <end position="192"/>
    </location>
</feature>
<evidence type="ECO:0000256" key="2">
    <source>
        <dbReference type="SAM" id="MobiDB-lite"/>
    </source>
</evidence>
<dbReference type="AlphaFoldDB" id="A0A2Z2NTT3"/>